<feature type="domain" description="Thioesterase" evidence="1">
    <location>
        <begin position="17"/>
        <end position="95"/>
    </location>
</feature>
<organism evidence="2 3">
    <name type="scientific">Bacterioplanoides pacificum</name>
    <dbReference type="NCBI Taxonomy" id="1171596"/>
    <lineage>
        <taxon>Bacteria</taxon>
        <taxon>Pseudomonadati</taxon>
        <taxon>Pseudomonadota</taxon>
        <taxon>Gammaproteobacteria</taxon>
        <taxon>Oceanospirillales</taxon>
        <taxon>Oceanospirillaceae</taxon>
        <taxon>Bacterioplanoides</taxon>
    </lineage>
</organism>
<name>A0ABV7VUE4_9GAMM</name>
<accession>A0ABV7VUE4</accession>
<dbReference type="SUPFAM" id="SSF53474">
    <property type="entry name" value="alpha/beta-Hydrolases"/>
    <property type="match status" value="1"/>
</dbReference>
<dbReference type="RefSeq" id="WP_376867416.1">
    <property type="nucleotide sequence ID" value="NZ_JBHRYB010000013.1"/>
</dbReference>
<sequence>MNWSELQPNGGNSNTVICWFPGWSFQPQVFAPLYQALPGNHLGACFHGQGTLFDNARQLADELVQQLQQRLPQVQHLLFIGWSLGGALAVHCLQQLPPHWQKNTGLITLATGRRFLQTMDNTAAAADPIPGMAADTFAAFSSDLQQAPEKTRQRFAALCARHSQQPRPLMRQLSQQQIRDPAILNHSLGWLNYPELSSTARVQQHCYASRDDFNPAALSPAFYAAAASHSFFLTAAGQRQILQQIQRMLDQLQVPPEQQRGETL</sequence>
<dbReference type="Proteomes" id="UP001595722">
    <property type="component" value="Unassembled WGS sequence"/>
</dbReference>
<reference evidence="3" key="1">
    <citation type="journal article" date="2019" name="Int. J. Syst. Evol. Microbiol.">
        <title>The Global Catalogue of Microorganisms (GCM) 10K type strain sequencing project: providing services to taxonomists for standard genome sequencing and annotation.</title>
        <authorList>
            <consortium name="The Broad Institute Genomics Platform"/>
            <consortium name="The Broad Institute Genome Sequencing Center for Infectious Disease"/>
            <person name="Wu L."/>
            <person name="Ma J."/>
        </authorList>
    </citation>
    <scope>NUCLEOTIDE SEQUENCE [LARGE SCALE GENOMIC DNA]</scope>
    <source>
        <strain evidence="3">KCTC 42424</strain>
    </source>
</reference>
<dbReference type="EMBL" id="JBHRYB010000013">
    <property type="protein sequence ID" value="MFC3681170.1"/>
    <property type="molecule type" value="Genomic_DNA"/>
</dbReference>
<proteinExistence type="predicted"/>
<dbReference type="InterPro" id="IPR029058">
    <property type="entry name" value="AB_hydrolase_fold"/>
</dbReference>
<keyword evidence="3" id="KW-1185">Reference proteome</keyword>
<gene>
    <name evidence="2" type="ORF">ACFOMG_13780</name>
</gene>
<dbReference type="InterPro" id="IPR001031">
    <property type="entry name" value="Thioesterase"/>
</dbReference>
<evidence type="ECO:0000313" key="3">
    <source>
        <dbReference type="Proteomes" id="UP001595722"/>
    </source>
</evidence>
<comment type="caution">
    <text evidence="2">The sequence shown here is derived from an EMBL/GenBank/DDBJ whole genome shotgun (WGS) entry which is preliminary data.</text>
</comment>
<protein>
    <submittedName>
        <fullName evidence="2">Thioesterase domain-containing protein</fullName>
    </submittedName>
</protein>
<dbReference type="Gene3D" id="3.40.50.1820">
    <property type="entry name" value="alpha/beta hydrolase"/>
    <property type="match status" value="1"/>
</dbReference>
<dbReference type="Pfam" id="PF00975">
    <property type="entry name" value="Thioesterase"/>
    <property type="match status" value="1"/>
</dbReference>
<evidence type="ECO:0000259" key="1">
    <source>
        <dbReference type="Pfam" id="PF00975"/>
    </source>
</evidence>
<evidence type="ECO:0000313" key="2">
    <source>
        <dbReference type="EMBL" id="MFC3681170.1"/>
    </source>
</evidence>